<protein>
    <recommendedName>
        <fullName evidence="3">Aldehyde dehydrogenase</fullName>
    </recommendedName>
</protein>
<name>A0A6I4P0U1_9MICO</name>
<dbReference type="CDD" id="cd07099">
    <property type="entry name" value="ALDH_DDALDH"/>
    <property type="match status" value="1"/>
</dbReference>
<dbReference type="InterPro" id="IPR016162">
    <property type="entry name" value="Ald_DH_N"/>
</dbReference>
<keyword evidence="2 3" id="KW-0560">Oxidoreductase</keyword>
<dbReference type="InterPro" id="IPR016163">
    <property type="entry name" value="Ald_DH_C"/>
</dbReference>
<comment type="caution">
    <text evidence="8">The sequence shown here is derived from an EMBL/GenBank/DDBJ whole genome shotgun (WGS) entry which is preliminary data.</text>
</comment>
<gene>
    <name evidence="8" type="ORF">GB864_16845</name>
</gene>
<evidence type="ECO:0000256" key="5">
    <source>
        <dbReference type="PROSITE-ProRule" id="PRU10007"/>
    </source>
</evidence>
<dbReference type="InterPro" id="IPR015590">
    <property type="entry name" value="Aldehyde_DH_dom"/>
</dbReference>
<dbReference type="InterPro" id="IPR016161">
    <property type="entry name" value="Ald_DH/histidinol_DH"/>
</dbReference>
<accession>A0A6I4P0U1</accession>
<feature type="domain" description="Aldehyde dehydrogenase" evidence="7">
    <location>
        <begin position="15"/>
        <end position="466"/>
    </location>
</feature>
<dbReference type="Gene3D" id="3.40.605.10">
    <property type="entry name" value="Aldehyde Dehydrogenase, Chain A, domain 1"/>
    <property type="match status" value="1"/>
</dbReference>
<comment type="similarity">
    <text evidence="1 3 6">Belongs to the aldehyde dehydrogenase family.</text>
</comment>
<dbReference type="PIRSF" id="PIRSF036492">
    <property type="entry name" value="ALDH"/>
    <property type="match status" value="1"/>
</dbReference>
<evidence type="ECO:0000256" key="4">
    <source>
        <dbReference type="PIRSR" id="PIRSR036492-1"/>
    </source>
</evidence>
<reference evidence="8 9" key="1">
    <citation type="submission" date="2019-12" db="EMBL/GenBank/DDBJ databases">
        <authorList>
            <person name="Kim Y.S."/>
        </authorList>
    </citation>
    <scope>NUCLEOTIDE SEQUENCE [LARGE SCALE GENOMIC DNA]</scope>
    <source>
        <strain evidence="8 9">MMS17-SY077</strain>
    </source>
</reference>
<dbReference type="AlphaFoldDB" id="A0A6I4P0U1"/>
<dbReference type="SUPFAM" id="SSF53720">
    <property type="entry name" value="ALDH-like"/>
    <property type="match status" value="1"/>
</dbReference>
<dbReference type="GO" id="GO:0006081">
    <property type="term" value="P:aldehyde metabolic process"/>
    <property type="evidence" value="ECO:0007669"/>
    <property type="project" value="InterPro"/>
</dbReference>
<dbReference type="Pfam" id="PF00171">
    <property type="entry name" value="Aldedh"/>
    <property type="match status" value="1"/>
</dbReference>
<feature type="active site" evidence="4 5">
    <location>
        <position position="244"/>
    </location>
</feature>
<evidence type="ECO:0000259" key="7">
    <source>
        <dbReference type="Pfam" id="PF00171"/>
    </source>
</evidence>
<dbReference type="InterPro" id="IPR012394">
    <property type="entry name" value="Aldehyde_DH_NAD(P)"/>
</dbReference>
<dbReference type="InterPro" id="IPR029510">
    <property type="entry name" value="Ald_DH_CS_GLU"/>
</dbReference>
<evidence type="ECO:0000313" key="8">
    <source>
        <dbReference type="EMBL" id="MWC00211.1"/>
    </source>
</evidence>
<sequence>MTLIADDHTASELPQLVSLDPRDGSAVASYPVADAAEVDRTVAAARSDADWWAAQGFAGRKRHLLAFKGQVAAGARDLAAVISRETGKPAGDALLEVVLTLTHLDWAAKRAGRVLQRRKVAAGLINYNQKASVGYEPYGVVGVIGPWNYPFYTPMGSISYALAAGNAVVFKPSELTPATAKWVEDAWNRAVPGHQVLRVVVGDGATGGALAASGVDKVAFTGSPGTARKVMAAAAANLTPIVVEAGGKDAMIVAADADLDAAVDAAVFGAMGNAGQTCAGVERIYVVGSVAEAFTTKLVAAAAKLAPGGDDAASYGPMTLGRQSEVIAGHIAAALADGGTALLGGPESVAGGYVGPVILRDVPESCAAVREETFGPVVVVNTVADLDEAVSRTNAVDYGLTASIFTKDLHAGARLANRLRAGAVTVNSVLGFAGIPGLPFGGRGESGFGRIHGDAGLREFSVVKSVAVQTRSAMIKLLTMDRSEKDMHLTERMLHLLHDPKKH</sequence>
<evidence type="ECO:0000256" key="6">
    <source>
        <dbReference type="RuleBase" id="RU003345"/>
    </source>
</evidence>
<proteinExistence type="inferred from homology"/>
<evidence type="ECO:0000256" key="1">
    <source>
        <dbReference type="ARBA" id="ARBA00009986"/>
    </source>
</evidence>
<dbReference type="Gene3D" id="3.40.309.10">
    <property type="entry name" value="Aldehyde Dehydrogenase, Chain A, domain 2"/>
    <property type="match status" value="1"/>
</dbReference>
<dbReference type="PROSITE" id="PS00687">
    <property type="entry name" value="ALDEHYDE_DEHYDR_GLU"/>
    <property type="match status" value="1"/>
</dbReference>
<feature type="active site" evidence="4">
    <location>
        <position position="278"/>
    </location>
</feature>
<organism evidence="8 9">
    <name type="scientific">Agromyces seonyuensis</name>
    <dbReference type="NCBI Taxonomy" id="2662446"/>
    <lineage>
        <taxon>Bacteria</taxon>
        <taxon>Bacillati</taxon>
        <taxon>Actinomycetota</taxon>
        <taxon>Actinomycetes</taxon>
        <taxon>Micrococcales</taxon>
        <taxon>Microbacteriaceae</taxon>
        <taxon>Agromyces</taxon>
    </lineage>
</organism>
<evidence type="ECO:0000313" key="9">
    <source>
        <dbReference type="Proteomes" id="UP000438182"/>
    </source>
</evidence>
<dbReference type="PANTHER" id="PTHR11699">
    <property type="entry name" value="ALDEHYDE DEHYDROGENASE-RELATED"/>
    <property type="match status" value="1"/>
</dbReference>
<dbReference type="Proteomes" id="UP000438182">
    <property type="component" value="Unassembled WGS sequence"/>
</dbReference>
<keyword evidence="9" id="KW-1185">Reference proteome</keyword>
<evidence type="ECO:0000256" key="2">
    <source>
        <dbReference type="ARBA" id="ARBA00023002"/>
    </source>
</evidence>
<dbReference type="RefSeq" id="WP_160426852.1">
    <property type="nucleotide sequence ID" value="NZ_WSTA01000112.1"/>
</dbReference>
<dbReference type="GO" id="GO:0016620">
    <property type="term" value="F:oxidoreductase activity, acting on the aldehyde or oxo group of donors, NAD or NADP as acceptor"/>
    <property type="evidence" value="ECO:0007669"/>
    <property type="project" value="InterPro"/>
</dbReference>
<evidence type="ECO:0000256" key="3">
    <source>
        <dbReference type="PIRNR" id="PIRNR036492"/>
    </source>
</evidence>
<dbReference type="EMBL" id="WSTA01000112">
    <property type="protein sequence ID" value="MWC00211.1"/>
    <property type="molecule type" value="Genomic_DNA"/>
</dbReference>